<protein>
    <submittedName>
        <fullName evidence="2">Related to oxidoreductase</fullName>
    </submittedName>
</protein>
<accession>A0A1L7X255</accession>
<sequence>MEGHNVFSVPNATTPYCDILIIGAGLSGVATAYHLLDDNPSPPSIVILETRQVCPGATGRNGGHLMRVHAHIEKVTKEAGPEAAKELSQFQASQVHAMKRVAEKEKLDCDALLTWYLETSVSQPQADEQRKVYENQVENNLDFIGDINYIQPKYVEEISGVKGAKGGLTATALQLWPYKFVTCLLARLIERSSINAQTHTRVTSISQCKDGFSIASTPRGSIRAKKVVYATNGYTSGHLPEFAKKIVPVKVTCSHISTPKGSANPPPHLNHTYGLSYEPLGTRDYLIPRPDGTVICGGARNTTLIEPARAHFETIMQKNFIGWEDSGAHVDYLWTGTDGWPHCGQVPSREKHYILAGYNVAGMPLIFLTAKGIAKMIRDDVPFESTSIPKIFKTTEEHLKKDVTS</sequence>
<reference evidence="2 3" key="1">
    <citation type="submission" date="2016-03" db="EMBL/GenBank/DDBJ databases">
        <authorList>
            <person name="Ploux O."/>
        </authorList>
    </citation>
    <scope>NUCLEOTIDE SEQUENCE [LARGE SCALE GENOMIC DNA]</scope>
    <source>
        <strain evidence="2 3">UAMH 11012</strain>
    </source>
</reference>
<evidence type="ECO:0000313" key="2">
    <source>
        <dbReference type="EMBL" id="CZR59116.1"/>
    </source>
</evidence>
<feature type="domain" description="FAD dependent oxidoreductase" evidence="1">
    <location>
        <begin position="18"/>
        <end position="375"/>
    </location>
</feature>
<dbReference type="SUPFAM" id="SSF51905">
    <property type="entry name" value="FAD/NAD(P)-binding domain"/>
    <property type="match status" value="1"/>
</dbReference>
<dbReference type="PANTHER" id="PTHR13847:SF279">
    <property type="entry name" value="FAD DEPENDENT OXIDOREDUCTASE DOMAIN-CONTAINING PROTEIN-RELATED"/>
    <property type="match status" value="1"/>
</dbReference>
<dbReference type="Pfam" id="PF01266">
    <property type="entry name" value="DAO"/>
    <property type="match status" value="1"/>
</dbReference>
<dbReference type="Proteomes" id="UP000184330">
    <property type="component" value="Unassembled WGS sequence"/>
</dbReference>
<dbReference type="PANTHER" id="PTHR13847">
    <property type="entry name" value="SARCOSINE DEHYDROGENASE-RELATED"/>
    <property type="match status" value="1"/>
</dbReference>
<evidence type="ECO:0000259" key="1">
    <source>
        <dbReference type="Pfam" id="PF01266"/>
    </source>
</evidence>
<name>A0A1L7X255_9HELO</name>
<proteinExistence type="predicted"/>
<dbReference type="GO" id="GO:0005737">
    <property type="term" value="C:cytoplasm"/>
    <property type="evidence" value="ECO:0007669"/>
    <property type="project" value="TreeGrafter"/>
</dbReference>
<dbReference type="InterPro" id="IPR006076">
    <property type="entry name" value="FAD-dep_OxRdtase"/>
</dbReference>
<dbReference type="Gene3D" id="3.50.50.60">
    <property type="entry name" value="FAD/NAD(P)-binding domain"/>
    <property type="match status" value="1"/>
</dbReference>
<dbReference type="OrthoDB" id="429143at2759"/>
<organism evidence="2 3">
    <name type="scientific">Phialocephala subalpina</name>
    <dbReference type="NCBI Taxonomy" id="576137"/>
    <lineage>
        <taxon>Eukaryota</taxon>
        <taxon>Fungi</taxon>
        <taxon>Dikarya</taxon>
        <taxon>Ascomycota</taxon>
        <taxon>Pezizomycotina</taxon>
        <taxon>Leotiomycetes</taxon>
        <taxon>Helotiales</taxon>
        <taxon>Mollisiaceae</taxon>
        <taxon>Phialocephala</taxon>
        <taxon>Phialocephala fortinii species complex</taxon>
    </lineage>
</organism>
<keyword evidence="3" id="KW-1185">Reference proteome</keyword>
<dbReference type="AlphaFoldDB" id="A0A1L7X255"/>
<dbReference type="InterPro" id="IPR036188">
    <property type="entry name" value="FAD/NAD-bd_sf"/>
</dbReference>
<dbReference type="STRING" id="576137.A0A1L7X255"/>
<gene>
    <name evidence="2" type="ORF">PAC_09008</name>
</gene>
<dbReference type="Gene3D" id="3.30.9.10">
    <property type="entry name" value="D-Amino Acid Oxidase, subunit A, domain 2"/>
    <property type="match status" value="1"/>
</dbReference>
<evidence type="ECO:0000313" key="3">
    <source>
        <dbReference type="Proteomes" id="UP000184330"/>
    </source>
</evidence>
<dbReference type="EMBL" id="FJOG01000013">
    <property type="protein sequence ID" value="CZR59116.1"/>
    <property type="molecule type" value="Genomic_DNA"/>
</dbReference>